<dbReference type="AlphaFoldDB" id="D3PZ35"/>
<dbReference type="STRING" id="446470.Snas_5834"/>
<evidence type="ECO:0000256" key="3">
    <source>
        <dbReference type="ARBA" id="ARBA00023163"/>
    </source>
</evidence>
<keyword evidence="2 4" id="KW-0238">DNA-binding</keyword>
<name>D3PZ35_STANL</name>
<keyword evidence="3" id="KW-0804">Transcription</keyword>
<proteinExistence type="predicted"/>
<feature type="domain" description="HTH tetR-type" evidence="5">
    <location>
        <begin position="18"/>
        <end position="77"/>
    </location>
</feature>
<dbReference type="Pfam" id="PF00440">
    <property type="entry name" value="TetR_N"/>
    <property type="match status" value="1"/>
</dbReference>
<sequence>MNRMTARTRRAPRQAEAERNDRALVEAAKAVVAVDGAHASVAAIAARAGVGIGSLYRRYRTKEELFQHLLSVTLDQYLEAAEAGLAIEDPWEGFAHYVRTILEIGPGWMGPIAGTIGLTEEINEKNRRADELVAAVVERAHTAGVLRDDATLVDVELLIEQLGKSPLLDQLETKGRVELMDAARDARARITEIVLDGLRAKDNPRLPGRAPGYELFSARWERAEADLVTAHPDPTR</sequence>
<organism evidence="6 7">
    <name type="scientific">Stackebrandtia nassauensis (strain DSM 44728 / CIP 108903 / NRRL B-16338 / NBRC 102104 / LLR-40K-21)</name>
    <dbReference type="NCBI Taxonomy" id="446470"/>
    <lineage>
        <taxon>Bacteria</taxon>
        <taxon>Bacillati</taxon>
        <taxon>Actinomycetota</taxon>
        <taxon>Actinomycetes</taxon>
        <taxon>Glycomycetales</taxon>
        <taxon>Glycomycetaceae</taxon>
        <taxon>Stackebrandtia</taxon>
    </lineage>
</organism>
<dbReference type="InterPro" id="IPR036271">
    <property type="entry name" value="Tet_transcr_reg_TetR-rel_C_sf"/>
</dbReference>
<dbReference type="GO" id="GO:0000976">
    <property type="term" value="F:transcription cis-regulatory region binding"/>
    <property type="evidence" value="ECO:0007669"/>
    <property type="project" value="TreeGrafter"/>
</dbReference>
<dbReference type="eggNOG" id="COG1309">
    <property type="taxonomic scope" value="Bacteria"/>
</dbReference>
<feature type="DNA-binding region" description="H-T-H motif" evidence="4">
    <location>
        <begin position="40"/>
        <end position="59"/>
    </location>
</feature>
<dbReference type="HOGENOM" id="CLU_069356_17_0_11"/>
<dbReference type="GO" id="GO:0003700">
    <property type="term" value="F:DNA-binding transcription factor activity"/>
    <property type="evidence" value="ECO:0007669"/>
    <property type="project" value="TreeGrafter"/>
</dbReference>
<evidence type="ECO:0000313" key="6">
    <source>
        <dbReference type="EMBL" id="ADD45464.1"/>
    </source>
</evidence>
<dbReference type="RefSeq" id="WP_013021035.1">
    <property type="nucleotide sequence ID" value="NC_013947.1"/>
</dbReference>
<evidence type="ECO:0000256" key="1">
    <source>
        <dbReference type="ARBA" id="ARBA00023015"/>
    </source>
</evidence>
<dbReference type="Proteomes" id="UP000000844">
    <property type="component" value="Chromosome"/>
</dbReference>
<dbReference type="InterPro" id="IPR009057">
    <property type="entry name" value="Homeodomain-like_sf"/>
</dbReference>
<evidence type="ECO:0000256" key="4">
    <source>
        <dbReference type="PROSITE-ProRule" id="PRU00335"/>
    </source>
</evidence>
<dbReference type="SUPFAM" id="SSF48498">
    <property type="entry name" value="Tetracyclin repressor-like, C-terminal domain"/>
    <property type="match status" value="1"/>
</dbReference>
<dbReference type="InterPro" id="IPR001647">
    <property type="entry name" value="HTH_TetR"/>
</dbReference>
<dbReference type="EMBL" id="CP001778">
    <property type="protein sequence ID" value="ADD45464.1"/>
    <property type="molecule type" value="Genomic_DNA"/>
</dbReference>
<evidence type="ECO:0000259" key="5">
    <source>
        <dbReference type="PROSITE" id="PS50977"/>
    </source>
</evidence>
<keyword evidence="7" id="KW-1185">Reference proteome</keyword>
<gene>
    <name evidence="6" type="ordered locus">Snas_5834</name>
</gene>
<dbReference type="SUPFAM" id="SSF46689">
    <property type="entry name" value="Homeodomain-like"/>
    <property type="match status" value="1"/>
</dbReference>
<dbReference type="PROSITE" id="PS50977">
    <property type="entry name" value="HTH_TETR_2"/>
    <property type="match status" value="1"/>
</dbReference>
<dbReference type="KEGG" id="sna:Snas_5834"/>
<dbReference type="InterPro" id="IPR050109">
    <property type="entry name" value="HTH-type_TetR-like_transc_reg"/>
</dbReference>
<dbReference type="PANTHER" id="PTHR30055">
    <property type="entry name" value="HTH-TYPE TRANSCRIPTIONAL REGULATOR RUTR"/>
    <property type="match status" value="1"/>
</dbReference>
<accession>D3PZ35</accession>
<dbReference type="Gene3D" id="1.10.357.10">
    <property type="entry name" value="Tetracycline Repressor, domain 2"/>
    <property type="match status" value="1"/>
</dbReference>
<keyword evidence="1" id="KW-0805">Transcription regulation</keyword>
<dbReference type="PRINTS" id="PR00455">
    <property type="entry name" value="HTHTETR"/>
</dbReference>
<reference evidence="6 7" key="1">
    <citation type="journal article" date="2009" name="Stand. Genomic Sci.">
        <title>Complete genome sequence of Stackebrandtia nassauensis type strain (LLR-40K-21).</title>
        <authorList>
            <person name="Munk C."/>
            <person name="Lapidus A."/>
            <person name="Copeland A."/>
            <person name="Jando M."/>
            <person name="Mayilraj S."/>
            <person name="Glavina Del Rio T."/>
            <person name="Nolan M."/>
            <person name="Chen F."/>
            <person name="Lucas S."/>
            <person name="Tice H."/>
            <person name="Cheng J.F."/>
            <person name="Han C."/>
            <person name="Detter J.C."/>
            <person name="Bruce D."/>
            <person name="Goodwin L."/>
            <person name="Chain P."/>
            <person name="Pitluck S."/>
            <person name="Goker M."/>
            <person name="Ovchinikova G."/>
            <person name="Pati A."/>
            <person name="Ivanova N."/>
            <person name="Mavromatis K."/>
            <person name="Chen A."/>
            <person name="Palaniappan K."/>
            <person name="Land M."/>
            <person name="Hauser L."/>
            <person name="Chang Y.J."/>
            <person name="Jeffries C.D."/>
            <person name="Bristow J."/>
            <person name="Eisen J.A."/>
            <person name="Markowitz V."/>
            <person name="Hugenholtz P."/>
            <person name="Kyrpides N.C."/>
            <person name="Klenk H.P."/>
        </authorList>
    </citation>
    <scope>NUCLEOTIDE SEQUENCE [LARGE SCALE GENOMIC DNA]</scope>
    <source>
        <strain evidence="7">DSM 44728 / CIP 108903 / NRRL B-16338 / NBRC 102104 / LLR-40K-21</strain>
    </source>
</reference>
<evidence type="ECO:0000313" key="7">
    <source>
        <dbReference type="Proteomes" id="UP000000844"/>
    </source>
</evidence>
<evidence type="ECO:0000256" key="2">
    <source>
        <dbReference type="ARBA" id="ARBA00023125"/>
    </source>
</evidence>
<dbReference type="PANTHER" id="PTHR30055:SF234">
    <property type="entry name" value="HTH-TYPE TRANSCRIPTIONAL REGULATOR BETI"/>
    <property type="match status" value="1"/>
</dbReference>
<protein>
    <submittedName>
        <fullName evidence="6">Transcriptional regulator, TetR family</fullName>
    </submittedName>
</protein>